<reference evidence="4" key="3">
    <citation type="submission" date="2015-11" db="UniProtKB">
        <authorList>
            <consortium name="Ensembl"/>
        </authorList>
    </citation>
    <scope>IDENTIFICATION</scope>
    <source>
        <strain evidence="4">Tuebingen</strain>
    </source>
</reference>
<dbReference type="GO" id="GO:0003924">
    <property type="term" value="F:GTPase activity"/>
    <property type="evidence" value="ECO:0000318"/>
    <property type="project" value="GO_Central"/>
</dbReference>
<dbReference type="Pfam" id="PF00071">
    <property type="entry name" value="Ras"/>
    <property type="match status" value="1"/>
</dbReference>
<dbReference type="PRINTS" id="PR00449">
    <property type="entry name" value="RASTRNSFRMNG"/>
</dbReference>
<dbReference type="FunFam" id="3.40.50.300:FF:001918">
    <property type="entry name" value="Small GTP-binding protein Rab18"/>
    <property type="match status" value="1"/>
</dbReference>
<keyword evidence="5" id="KW-1185">Reference proteome</keyword>
<dbReference type="RefSeq" id="NP_001186990.2">
    <property type="nucleotide sequence ID" value="NM_001200061.2"/>
</dbReference>
<dbReference type="InterPro" id="IPR001806">
    <property type="entry name" value="Small_GTPase"/>
</dbReference>
<dbReference type="InterPro" id="IPR005225">
    <property type="entry name" value="Small_GTP-bd"/>
</dbReference>
<dbReference type="Ensembl" id="ENSDART00000170497.2">
    <property type="protein sequence ID" value="ENSDARP00000135399.1"/>
    <property type="gene ID" value="ENSDARG00000100379.2"/>
</dbReference>
<evidence type="ECO:0000256" key="1">
    <source>
        <dbReference type="ARBA" id="ARBA00006270"/>
    </source>
</evidence>
<dbReference type="GO" id="GO:0005525">
    <property type="term" value="F:GTP binding"/>
    <property type="evidence" value="ECO:0000318"/>
    <property type="project" value="GO_Central"/>
</dbReference>
<gene>
    <name evidence="4 6 7" type="primary">si:dkey-34d22.2</name>
</gene>
<dbReference type="KEGG" id="dre:100005807"/>
<evidence type="ECO:0000256" key="2">
    <source>
        <dbReference type="ARBA" id="ARBA00022741"/>
    </source>
</evidence>
<dbReference type="OrthoDB" id="9989112at2759"/>
<dbReference type="SMART" id="SM00175">
    <property type="entry name" value="RAB"/>
    <property type="match status" value="1"/>
</dbReference>
<dbReference type="ZFIN" id="ZDB-GENE-131127-261">
    <property type="gene designation" value="si:dkey-34d22.2"/>
</dbReference>
<name>A0A0R4IID4_DANRE</name>
<dbReference type="GO" id="GO:0016192">
    <property type="term" value="P:vesicle-mediated transport"/>
    <property type="evidence" value="ECO:0000318"/>
    <property type="project" value="GO_Central"/>
</dbReference>
<dbReference type="SMR" id="A0A0R4IID4"/>
<reference evidence="4 5" key="2">
    <citation type="journal article" date="2013" name="Nature">
        <title>The zebrafish reference genome sequence and its relationship to the human genome.</title>
        <authorList>
            <consortium name="Genome Reference Consortium Zebrafish"/>
            <person name="Howe K."/>
            <person name="Clark M.D."/>
            <person name="Torroja C.F."/>
            <person name="Torrance J."/>
            <person name="Berthelot C."/>
            <person name="Muffato M."/>
            <person name="Collins J.E."/>
            <person name="Humphray S."/>
            <person name="McLaren K."/>
            <person name="Matthews L."/>
            <person name="McLaren S."/>
            <person name="Sealy I."/>
            <person name="Caccamo M."/>
            <person name="Churcher C."/>
            <person name="Scott C."/>
            <person name="Barrett J.C."/>
            <person name="Koch R."/>
            <person name="Rauch G.J."/>
            <person name="White S."/>
            <person name="Chow W."/>
            <person name="Kilian B."/>
            <person name="Quintais L.T."/>
            <person name="Guerra-Assuncao J.A."/>
            <person name="Zhou Y."/>
            <person name="Gu Y."/>
            <person name="Yen J."/>
            <person name="Vogel J.H."/>
            <person name="Eyre T."/>
            <person name="Redmond S."/>
            <person name="Banerjee R."/>
            <person name="Chi J."/>
            <person name="Fu B."/>
            <person name="Langley E."/>
            <person name="Maguire S.F."/>
            <person name="Laird G.K."/>
            <person name="Lloyd D."/>
            <person name="Kenyon E."/>
            <person name="Donaldson S."/>
            <person name="Sehra H."/>
            <person name="Almeida-King J."/>
            <person name="Loveland J."/>
            <person name="Trevanion S."/>
            <person name="Jones M."/>
            <person name="Quail M."/>
            <person name="Willey D."/>
            <person name="Hunt A."/>
            <person name="Burton J."/>
            <person name="Sims S."/>
            <person name="McLay K."/>
            <person name="Plumb B."/>
            <person name="Davis J."/>
            <person name="Clee C."/>
            <person name="Oliver K."/>
            <person name="Clark R."/>
            <person name="Riddle C."/>
            <person name="Elliot D."/>
            <person name="Eliott D."/>
            <person name="Threadgold G."/>
            <person name="Harden G."/>
            <person name="Ware D."/>
            <person name="Begum S."/>
            <person name="Mortimore B."/>
            <person name="Mortimer B."/>
            <person name="Kerry G."/>
            <person name="Heath P."/>
            <person name="Phillimore B."/>
            <person name="Tracey A."/>
            <person name="Corby N."/>
            <person name="Dunn M."/>
            <person name="Johnson C."/>
            <person name="Wood J."/>
            <person name="Clark S."/>
            <person name="Pelan S."/>
            <person name="Griffiths G."/>
            <person name="Smith M."/>
            <person name="Glithero R."/>
            <person name="Howden P."/>
            <person name="Barker N."/>
            <person name="Lloyd C."/>
            <person name="Stevens C."/>
            <person name="Harley J."/>
            <person name="Holt K."/>
            <person name="Panagiotidis G."/>
            <person name="Lovell J."/>
            <person name="Beasley H."/>
            <person name="Henderson C."/>
            <person name="Gordon D."/>
            <person name="Auger K."/>
            <person name="Wright D."/>
            <person name="Collins J."/>
            <person name="Raisen C."/>
            <person name="Dyer L."/>
            <person name="Leung K."/>
            <person name="Robertson L."/>
            <person name="Ambridge K."/>
            <person name="Leongamornlert D."/>
            <person name="McGuire S."/>
            <person name="Gilderthorp R."/>
            <person name="Griffiths C."/>
            <person name="Manthravadi D."/>
            <person name="Nichol S."/>
            <person name="Barker G."/>
            <person name="Whitehead S."/>
            <person name="Kay M."/>
            <person name="Brown J."/>
            <person name="Murnane C."/>
            <person name="Gray E."/>
            <person name="Humphries M."/>
            <person name="Sycamore N."/>
            <person name="Barker D."/>
            <person name="Saunders D."/>
            <person name="Wallis J."/>
            <person name="Babbage A."/>
            <person name="Hammond S."/>
            <person name="Mashreghi-Mohammadi M."/>
            <person name="Barr L."/>
            <person name="Martin S."/>
            <person name="Wray P."/>
            <person name="Ellington A."/>
            <person name="Matthews N."/>
            <person name="Ellwood M."/>
            <person name="Woodmansey R."/>
            <person name="Clark G."/>
            <person name="Cooper J."/>
            <person name="Cooper J."/>
            <person name="Tromans A."/>
            <person name="Grafham D."/>
            <person name="Skuce C."/>
            <person name="Pandian R."/>
            <person name="Andrews R."/>
            <person name="Harrison E."/>
            <person name="Kimberley A."/>
            <person name="Garnett J."/>
            <person name="Fosker N."/>
            <person name="Hall R."/>
            <person name="Garner P."/>
            <person name="Kelly D."/>
            <person name="Bird C."/>
            <person name="Palmer S."/>
            <person name="Gehring I."/>
            <person name="Berger A."/>
            <person name="Dooley C.M."/>
            <person name="Ersan-Urun Z."/>
            <person name="Eser C."/>
            <person name="Geiger H."/>
            <person name="Geisler M."/>
            <person name="Karotki L."/>
            <person name="Kirn A."/>
            <person name="Konantz J."/>
            <person name="Konantz M."/>
            <person name="Oberlander M."/>
            <person name="Rudolph-Geiger S."/>
            <person name="Teucke M."/>
            <person name="Lanz C."/>
            <person name="Raddatz G."/>
            <person name="Osoegawa K."/>
            <person name="Zhu B."/>
            <person name="Rapp A."/>
            <person name="Widaa S."/>
            <person name="Langford C."/>
            <person name="Yang F."/>
            <person name="Schuster S.C."/>
            <person name="Carter N.P."/>
            <person name="Harrow J."/>
            <person name="Ning Z."/>
            <person name="Herrero J."/>
            <person name="Searle S.M."/>
            <person name="Enright A."/>
            <person name="Geisler R."/>
            <person name="Plasterk R.H."/>
            <person name="Lee C."/>
            <person name="Westerfield M."/>
            <person name="de Jong P.J."/>
            <person name="Zon L.I."/>
            <person name="Postlethwait J.H."/>
            <person name="Nusslein-Volhard C."/>
            <person name="Hubbard T.J."/>
            <person name="Roest Crollius H."/>
            <person name="Rogers J."/>
            <person name="Stemple D.L."/>
        </authorList>
    </citation>
    <scope>NUCLEOTIDE SEQUENCE [LARGE SCALE GENOMIC DNA]</scope>
    <source>
        <strain evidence="4">Tuebingen</strain>
    </source>
</reference>
<keyword evidence="2" id="KW-0547">Nucleotide-binding</keyword>
<dbReference type="Gene3D" id="3.40.50.300">
    <property type="entry name" value="P-loop containing nucleotide triphosphate hydrolases"/>
    <property type="match status" value="1"/>
</dbReference>
<dbReference type="SMART" id="SM00173">
    <property type="entry name" value="RAS"/>
    <property type="match status" value="1"/>
</dbReference>
<proteinExistence type="inferred from homology"/>
<reference evidence="6" key="1">
    <citation type="journal article" date="2011" name="Brief. Bioinform.">
        <title>Phylogenetic-based propagation of functional annotations within the Gene Ontology consortium.</title>
        <authorList>
            <person name="Gaudet P."/>
            <person name="Livstone M.S."/>
            <person name="Lewis S.E."/>
            <person name="Thomas P.D."/>
        </authorList>
    </citation>
    <scope>NUCLEOTIDE SEQUENCE</scope>
    <source>
        <strain evidence="6">Tuebingen</strain>
    </source>
</reference>
<dbReference type="SUPFAM" id="SSF52540">
    <property type="entry name" value="P-loop containing nucleoside triphosphate hydrolases"/>
    <property type="match status" value="1"/>
</dbReference>
<dbReference type="EMBL" id="CR936484">
    <property type="status" value="NOT_ANNOTATED_CDS"/>
    <property type="molecule type" value="Genomic_DNA"/>
</dbReference>
<dbReference type="NCBIfam" id="TIGR00231">
    <property type="entry name" value="small_GTP"/>
    <property type="match status" value="1"/>
</dbReference>
<dbReference type="GeneID" id="100005807"/>
<dbReference type="PROSITE" id="PS51421">
    <property type="entry name" value="RAS"/>
    <property type="match status" value="1"/>
</dbReference>
<keyword evidence="3" id="KW-0342">GTP-binding</keyword>
<dbReference type="PROSITE" id="PS51419">
    <property type="entry name" value="RAB"/>
    <property type="match status" value="1"/>
</dbReference>
<dbReference type="AGR" id="ZFIN:ZDB-GENE-131127-261"/>
<dbReference type="PaxDb" id="7955-ENSDARP00000129070"/>
<dbReference type="eggNOG" id="KOG0091">
    <property type="taxonomic scope" value="Eukaryota"/>
</dbReference>
<dbReference type="CDD" id="cd00154">
    <property type="entry name" value="Rab"/>
    <property type="match status" value="1"/>
</dbReference>
<protein>
    <submittedName>
        <fullName evidence="4">Si:dkey-34d22.2</fullName>
    </submittedName>
    <submittedName>
        <fullName evidence="6">Uncharacterized protein LOC100005807</fullName>
    </submittedName>
</protein>
<dbReference type="AlphaFoldDB" id="A0A0R4IID4"/>
<dbReference type="InterPro" id="IPR050209">
    <property type="entry name" value="Rab_GTPases_membrane_traffic"/>
</dbReference>
<dbReference type="Bgee" id="ENSDARG00000100379">
    <property type="expression patterns" value="Expressed in granulocyte and 4 other cell types or tissues"/>
</dbReference>
<accession>A0A0R4IID4</accession>
<dbReference type="Proteomes" id="UP000000437">
    <property type="component" value="Chromosome 16"/>
</dbReference>
<evidence type="ECO:0000313" key="4">
    <source>
        <dbReference type="Ensembl" id="ENSDARP00000135399"/>
    </source>
</evidence>
<evidence type="ECO:0000313" key="7">
    <source>
        <dbReference type="ZFIN" id="ZDB-GENE-131127-261"/>
    </source>
</evidence>
<sequence>MYHFKIIMIGDNATGKSCMMYRYRNGCFKHMDCTIGMDFCAKSLEMEPGVNVNLQIWDTPGHERFWDAILAYIPRSAGCLLVFDLGNRETFNFIKFRYSAVRTKAHPYSVLFVLVGNKCDSEEREVSQEEVEEFASEVGAPYIETSAKTGHNVTEAFELLTRHIYQGLISGELHLHESCIGKD</sequence>
<organism evidence="4">
    <name type="scientific">Danio rerio</name>
    <name type="common">Zebrafish</name>
    <name type="synonym">Brachydanio rerio</name>
    <dbReference type="NCBI Taxonomy" id="7955"/>
    <lineage>
        <taxon>Eukaryota</taxon>
        <taxon>Metazoa</taxon>
        <taxon>Chordata</taxon>
        <taxon>Craniata</taxon>
        <taxon>Vertebrata</taxon>
        <taxon>Euteleostomi</taxon>
        <taxon>Actinopterygii</taxon>
        <taxon>Neopterygii</taxon>
        <taxon>Teleostei</taxon>
        <taxon>Ostariophysi</taxon>
        <taxon>Cypriniformes</taxon>
        <taxon>Danionidae</taxon>
        <taxon>Danioninae</taxon>
        <taxon>Danio</taxon>
    </lineage>
</organism>
<reference evidence="6" key="4">
    <citation type="submission" date="2025-04" db="UniProtKB">
        <authorList>
            <consortium name="RefSeq"/>
        </authorList>
    </citation>
    <scope>IDENTIFICATION</scope>
    <source>
        <strain evidence="6">Tuebingen</strain>
    </source>
</reference>
<comment type="similarity">
    <text evidence="1">Belongs to the small GTPase superfamily. Rab family.</text>
</comment>
<dbReference type="STRING" id="7955.ENSDARP00000135399"/>
<accession>A0A8M1NV81</accession>
<evidence type="ECO:0000313" key="6">
    <source>
        <dbReference type="RefSeq" id="NP_001186990.2"/>
    </source>
</evidence>
<dbReference type="InterPro" id="IPR027417">
    <property type="entry name" value="P-loop_NTPase"/>
</dbReference>
<dbReference type="GeneTree" id="ENSGT00940000164873"/>
<evidence type="ECO:0000256" key="3">
    <source>
        <dbReference type="ARBA" id="ARBA00023134"/>
    </source>
</evidence>
<dbReference type="PANTHER" id="PTHR47979">
    <property type="entry name" value="DRAB11-RELATED"/>
    <property type="match status" value="1"/>
</dbReference>
<evidence type="ECO:0000313" key="5">
    <source>
        <dbReference type="Proteomes" id="UP000000437"/>
    </source>
</evidence>
<dbReference type="SMART" id="SM00174">
    <property type="entry name" value="RHO"/>
    <property type="match status" value="1"/>
</dbReference>